<reference evidence="21 22" key="1">
    <citation type="submission" date="2019-07" db="EMBL/GenBank/DDBJ databases">
        <title>Draft genome assembly of a fouling barnacle, Amphibalanus amphitrite (Darwin, 1854): The first reference genome for Thecostraca.</title>
        <authorList>
            <person name="Kim W."/>
        </authorList>
    </citation>
    <scope>NUCLEOTIDE SEQUENCE [LARGE SCALE GENOMIC DNA]</scope>
    <source>
        <strain evidence="21">SNU_AA5</strain>
        <tissue evidence="21">Soma without cirri and trophi</tissue>
    </source>
</reference>
<keyword evidence="3" id="KW-0963">Cytoplasm</keyword>
<evidence type="ECO:0000256" key="11">
    <source>
        <dbReference type="ARBA" id="ARBA00023204"/>
    </source>
</evidence>
<dbReference type="PROSITE" id="PS00092">
    <property type="entry name" value="N6_MTASE"/>
    <property type="match status" value="1"/>
</dbReference>
<evidence type="ECO:0000256" key="16">
    <source>
        <dbReference type="ARBA" id="ARBA00067484"/>
    </source>
</evidence>
<dbReference type="PANTHER" id="PTHR13370:SF3">
    <property type="entry name" value="TRNA (GUANINE(10)-N2)-METHYLTRANSFERASE HOMOLOG"/>
    <property type="match status" value="1"/>
</dbReference>
<dbReference type="GO" id="GO:0032259">
    <property type="term" value="P:methylation"/>
    <property type="evidence" value="ECO:0007669"/>
    <property type="project" value="UniProtKB-UniRule"/>
</dbReference>
<dbReference type="InterPro" id="IPR010760">
    <property type="entry name" value="DNA-repair_Swi5"/>
</dbReference>
<feature type="domain" description="tRNA (guanine(10)-N(2))-methyltransferase TRMT11 N-terminal" evidence="20">
    <location>
        <begin position="19"/>
        <end position="191"/>
    </location>
</feature>
<dbReference type="Pfam" id="PF07061">
    <property type="entry name" value="Swi5"/>
    <property type="match status" value="1"/>
</dbReference>
<dbReference type="OrthoDB" id="296065at2759"/>
<evidence type="ECO:0000259" key="19">
    <source>
        <dbReference type="Pfam" id="PF01170"/>
    </source>
</evidence>
<evidence type="ECO:0000256" key="3">
    <source>
        <dbReference type="ARBA" id="ARBA00022490"/>
    </source>
</evidence>
<comment type="similarity">
    <text evidence="2">Belongs to the SWI5/SAE3 family.</text>
</comment>
<dbReference type="Proteomes" id="UP000440578">
    <property type="component" value="Unassembled WGS sequence"/>
</dbReference>
<dbReference type="GO" id="GO:0008033">
    <property type="term" value="P:tRNA processing"/>
    <property type="evidence" value="ECO:0007669"/>
    <property type="project" value="UniProtKB-UniRule"/>
</dbReference>
<dbReference type="SUPFAM" id="SSF53335">
    <property type="entry name" value="S-adenosyl-L-methionine-dependent methyltransferases"/>
    <property type="match status" value="1"/>
</dbReference>
<evidence type="ECO:0000256" key="9">
    <source>
        <dbReference type="ARBA" id="ARBA00022763"/>
    </source>
</evidence>
<evidence type="ECO:0000256" key="1">
    <source>
        <dbReference type="ARBA" id="ARBA00004496"/>
    </source>
</evidence>
<evidence type="ECO:0000256" key="6">
    <source>
        <dbReference type="ARBA" id="ARBA00022679"/>
    </source>
</evidence>
<dbReference type="InterPro" id="IPR000241">
    <property type="entry name" value="RlmKL-like_Mtase"/>
</dbReference>
<dbReference type="EC" id="2.1.1.214" evidence="15"/>
<comment type="catalytic activity">
    <reaction evidence="12">
        <text>guanosine(10) in tRNA + S-adenosyl-L-methionine = N(2)-methylguanosine(10) in tRNA + S-adenosyl-L-homocysteine + H(+)</text>
        <dbReference type="Rhea" id="RHEA:43128"/>
        <dbReference type="Rhea" id="RHEA-COMP:10355"/>
        <dbReference type="Rhea" id="RHEA-COMP:10357"/>
        <dbReference type="ChEBI" id="CHEBI:15378"/>
        <dbReference type="ChEBI" id="CHEBI:57856"/>
        <dbReference type="ChEBI" id="CHEBI:59789"/>
        <dbReference type="ChEBI" id="CHEBI:74269"/>
        <dbReference type="ChEBI" id="CHEBI:74481"/>
        <dbReference type="EC" id="2.1.1.214"/>
    </reaction>
    <physiologicalReaction direction="left-to-right" evidence="12">
        <dbReference type="Rhea" id="RHEA:43129"/>
    </physiologicalReaction>
</comment>
<comment type="subcellular location">
    <subcellularLocation>
        <location evidence="1">Cytoplasm</location>
    </subcellularLocation>
</comment>
<dbReference type="GO" id="GO:0160102">
    <property type="term" value="F:tRNA (guanine(10)-N2)-methyltransferase activity"/>
    <property type="evidence" value="ECO:0007669"/>
    <property type="project" value="UniProtKB-EC"/>
</dbReference>
<dbReference type="GO" id="GO:0005737">
    <property type="term" value="C:cytoplasm"/>
    <property type="evidence" value="ECO:0007669"/>
    <property type="project" value="UniProtKB-SubCell"/>
</dbReference>
<evidence type="ECO:0000256" key="5">
    <source>
        <dbReference type="ARBA" id="ARBA00022603"/>
    </source>
</evidence>
<keyword evidence="11" id="KW-0234">DNA repair</keyword>
<dbReference type="Pfam" id="PF25904">
    <property type="entry name" value="Tmrp11_N"/>
    <property type="match status" value="1"/>
</dbReference>
<keyword evidence="5 18" id="KW-0489">Methyltransferase</keyword>
<comment type="function">
    <text evidence="13">Catalytic subunit of the TRMT11-TRM112 methyltransferase complex, that specifically mediates the S-adenosyl-L-methionine-dependent N(2)-methylation of guanosine nucleotide at position 10 (m2G10) in tRNAs. This is one of the major tRNA (guanine-N(2))-methyltransferases.</text>
</comment>
<dbReference type="GO" id="GO:0043527">
    <property type="term" value="C:tRNA methyltransferase complex"/>
    <property type="evidence" value="ECO:0007669"/>
    <property type="project" value="UniProtKB-ARBA"/>
</dbReference>
<keyword evidence="7 18" id="KW-0949">S-adenosyl-L-methionine</keyword>
<proteinExistence type="inferred from homology"/>
<evidence type="ECO:0000256" key="4">
    <source>
        <dbReference type="ARBA" id="ARBA00022555"/>
    </source>
</evidence>
<sequence length="541" mass="59708">MATETRSSPAAAGTDSERTYLLCFSNELTEFREPELRAVLSLLGLTAHWTDSVTATPYLEVRLASEADARRLAQRTVAVKSCLELWAAADSEEELHRQLRQRLLDHPDTMLPHFGPETSFKVNVESFNRTLSHEAKVARVESFDYLPLEGPVRLRRPDLRLDAIEYYGLDPNRVPERPLRLFFGRWLCDGPRAAIKAHSLKTRAYIGNTSMDPELALIMANMARVRSGDTVYDPFVGTGSLLVAASHFGGHVLGTDIDYLTVHARTRPSRVQERGRRRGAGESIAANLRQYGLQSRLLDVLVADAALPALWRRGVTVDAIITDPPYGIREPTERVGSARPSGGAIPAQHRAAHFPSKVAYGPGALFGDLLRLAADRLTLGGRLVFWLPVTRAQYSADRLPSHPCLRLVANSEQTLTARASRRLLTLEKWREPGNGDAATVHTSVDRFVSDYFSSGFAEDGGNGDRETTTDAGDDAVDAELARLEAAGCRAEQLPLYIDALHGYNEIKDAAQLVMGRIAELDGVTVRSVHQRYECLPPAERQ</sequence>
<comment type="similarity">
    <text evidence="18">Belongs to the class I-like SAM-binding methyltransferase superfamily. TRM11 methyltransferase family.</text>
</comment>
<evidence type="ECO:0000256" key="10">
    <source>
        <dbReference type="ARBA" id="ARBA00022884"/>
    </source>
</evidence>
<keyword evidence="6 18" id="KW-0808">Transferase</keyword>
<feature type="domain" description="Ribosomal RNA large subunit methyltransferase K/L-like methyltransferase" evidence="19">
    <location>
        <begin position="202"/>
        <end position="333"/>
    </location>
</feature>
<name>A0A6A4V4B8_AMPAM</name>
<keyword evidence="9" id="KW-0227">DNA damage</keyword>
<keyword evidence="4 18" id="KW-0820">tRNA-binding</keyword>
<evidence type="ECO:0000256" key="2">
    <source>
        <dbReference type="ARBA" id="ARBA00008060"/>
    </source>
</evidence>
<evidence type="ECO:0000256" key="8">
    <source>
        <dbReference type="ARBA" id="ARBA00022694"/>
    </source>
</evidence>
<evidence type="ECO:0000256" key="15">
    <source>
        <dbReference type="ARBA" id="ARBA00066937"/>
    </source>
</evidence>
<dbReference type="InterPro" id="IPR002052">
    <property type="entry name" value="DNA_methylase_N6_adenine_CS"/>
</dbReference>
<dbReference type="InterPro" id="IPR029063">
    <property type="entry name" value="SAM-dependent_MTases_sf"/>
</dbReference>
<dbReference type="CDD" id="cd02440">
    <property type="entry name" value="AdoMet_MTases"/>
    <property type="match status" value="1"/>
</dbReference>
<protein>
    <recommendedName>
        <fullName evidence="16">tRNA (guanine(10)-N(2))-methyltransferase TRMT11</fullName>
        <ecNumber evidence="15">2.1.1.214</ecNumber>
    </recommendedName>
    <alternativeName>
        <fullName evidence="17">tRNA methyltransferase 11 homolog</fullName>
    </alternativeName>
</protein>
<keyword evidence="22" id="KW-1185">Reference proteome</keyword>
<dbReference type="InterPro" id="IPR016691">
    <property type="entry name" value="TRMT11"/>
</dbReference>
<organism evidence="21 22">
    <name type="scientific">Amphibalanus amphitrite</name>
    <name type="common">Striped barnacle</name>
    <name type="synonym">Balanus amphitrite</name>
    <dbReference type="NCBI Taxonomy" id="1232801"/>
    <lineage>
        <taxon>Eukaryota</taxon>
        <taxon>Metazoa</taxon>
        <taxon>Ecdysozoa</taxon>
        <taxon>Arthropoda</taxon>
        <taxon>Crustacea</taxon>
        <taxon>Multicrustacea</taxon>
        <taxon>Cirripedia</taxon>
        <taxon>Thoracica</taxon>
        <taxon>Thoracicalcarea</taxon>
        <taxon>Balanomorpha</taxon>
        <taxon>Balanoidea</taxon>
        <taxon>Balanidae</taxon>
        <taxon>Amphibalaninae</taxon>
        <taxon>Amphibalanus</taxon>
    </lineage>
</organism>
<dbReference type="Pfam" id="PF01170">
    <property type="entry name" value="UPF0020"/>
    <property type="match status" value="1"/>
</dbReference>
<evidence type="ECO:0000313" key="22">
    <source>
        <dbReference type="Proteomes" id="UP000440578"/>
    </source>
</evidence>
<dbReference type="Gene3D" id="3.40.50.150">
    <property type="entry name" value="Vaccinia Virus protein VP39"/>
    <property type="match status" value="1"/>
</dbReference>
<comment type="subunit">
    <text evidence="14">Part of the heterodimeric TRMT11-TRM112 methyltransferase complex; this complex forms an active tRNA methyltransferase, where TRMT112 acts as an activator of the catalytic subunit TRMT11.</text>
</comment>
<dbReference type="InterPro" id="IPR059073">
    <property type="entry name" value="TRMT11_N"/>
</dbReference>
<evidence type="ECO:0000256" key="14">
    <source>
        <dbReference type="ARBA" id="ARBA00065434"/>
    </source>
</evidence>
<dbReference type="PANTHER" id="PTHR13370">
    <property type="entry name" value="RNA METHYLASE-RELATED"/>
    <property type="match status" value="1"/>
</dbReference>
<evidence type="ECO:0000259" key="20">
    <source>
        <dbReference type="Pfam" id="PF25904"/>
    </source>
</evidence>
<evidence type="ECO:0000313" key="21">
    <source>
        <dbReference type="EMBL" id="KAF0287999.1"/>
    </source>
</evidence>
<dbReference type="AlphaFoldDB" id="A0A6A4V4B8"/>
<comment type="caution">
    <text evidence="21">The sequence shown here is derived from an EMBL/GenBank/DDBJ whole genome shotgun (WGS) entry which is preliminary data.</text>
</comment>
<evidence type="ECO:0000256" key="13">
    <source>
        <dbReference type="ARBA" id="ARBA00056270"/>
    </source>
</evidence>
<evidence type="ECO:0000256" key="7">
    <source>
        <dbReference type="ARBA" id="ARBA00022691"/>
    </source>
</evidence>
<gene>
    <name evidence="21" type="primary">TRMT11_1</name>
    <name evidence="21" type="ORF">FJT64_013607</name>
</gene>
<evidence type="ECO:0000256" key="12">
    <source>
        <dbReference type="ARBA" id="ARBA00050985"/>
    </source>
</evidence>
<keyword evidence="8 18" id="KW-0819">tRNA processing</keyword>
<dbReference type="EMBL" id="VIIS01002150">
    <property type="protein sequence ID" value="KAF0287999.1"/>
    <property type="molecule type" value="Genomic_DNA"/>
</dbReference>
<keyword evidence="10 18" id="KW-0694">RNA-binding</keyword>
<dbReference type="PROSITE" id="PS51627">
    <property type="entry name" value="SAM_MT_TRM11"/>
    <property type="match status" value="1"/>
</dbReference>
<evidence type="ECO:0000256" key="17">
    <source>
        <dbReference type="ARBA" id="ARBA00075308"/>
    </source>
</evidence>
<accession>A0A6A4V4B8</accession>
<dbReference type="Gene3D" id="1.20.5.170">
    <property type="match status" value="1"/>
</dbReference>
<dbReference type="GO" id="GO:0006281">
    <property type="term" value="P:DNA repair"/>
    <property type="evidence" value="ECO:0007669"/>
    <property type="project" value="UniProtKB-KW"/>
</dbReference>
<dbReference type="GO" id="GO:0000049">
    <property type="term" value="F:tRNA binding"/>
    <property type="evidence" value="ECO:0007669"/>
    <property type="project" value="UniProtKB-UniRule"/>
</dbReference>
<evidence type="ECO:0000256" key="18">
    <source>
        <dbReference type="PROSITE-ProRule" id="PRU00959"/>
    </source>
</evidence>